<dbReference type="Gene3D" id="1.10.260.40">
    <property type="entry name" value="lambda repressor-like DNA-binding domains"/>
    <property type="match status" value="1"/>
</dbReference>
<comment type="caution">
    <text evidence="3">The sequence shown here is derived from an EMBL/GenBank/DDBJ whole genome shotgun (WGS) entry which is preliminary data.</text>
</comment>
<dbReference type="GO" id="GO:0003700">
    <property type="term" value="F:DNA-binding transcription factor activity"/>
    <property type="evidence" value="ECO:0007669"/>
    <property type="project" value="TreeGrafter"/>
</dbReference>
<reference evidence="3 4" key="1">
    <citation type="submission" date="2019-04" db="EMBL/GenBank/DDBJ databases">
        <title>Microbes associate with the intestines of laboratory mice.</title>
        <authorList>
            <person name="Navarre W."/>
            <person name="Wong E."/>
            <person name="Huang K.C."/>
            <person name="Tropini C."/>
            <person name="Ng K."/>
            <person name="Yu B."/>
        </authorList>
    </citation>
    <scope>NUCLEOTIDE SEQUENCE [LARGE SCALE GENOMIC DNA]</scope>
    <source>
        <strain evidence="3 4">NM80_B27</strain>
    </source>
</reference>
<sequence length="70" mass="7777">MKNVQSKVGRRIRDIRVSQGIPQGQLADMAHMTKSYMSEIEAGKKNLTLRSTAKIADCLGVTLEELFRGV</sequence>
<dbReference type="SUPFAM" id="SSF47413">
    <property type="entry name" value="lambda repressor-like DNA-binding domains"/>
    <property type="match status" value="1"/>
</dbReference>
<dbReference type="SMART" id="SM00530">
    <property type="entry name" value="HTH_XRE"/>
    <property type="match status" value="1"/>
</dbReference>
<dbReference type="InterPro" id="IPR001387">
    <property type="entry name" value="Cro/C1-type_HTH"/>
</dbReference>
<dbReference type="EMBL" id="SSTJ01000003">
    <property type="protein sequence ID" value="THG37903.1"/>
    <property type="molecule type" value="Genomic_DNA"/>
</dbReference>
<dbReference type="GO" id="GO:0003677">
    <property type="term" value="F:DNA binding"/>
    <property type="evidence" value="ECO:0007669"/>
    <property type="project" value="UniProtKB-KW"/>
</dbReference>
<dbReference type="PANTHER" id="PTHR46797">
    <property type="entry name" value="HTH-TYPE TRANSCRIPTIONAL REGULATOR"/>
    <property type="match status" value="1"/>
</dbReference>
<evidence type="ECO:0000313" key="3">
    <source>
        <dbReference type="EMBL" id="THG37903.1"/>
    </source>
</evidence>
<dbReference type="RefSeq" id="WP_136433325.1">
    <property type="nucleotide sequence ID" value="NZ_CAJTBT010000003.1"/>
</dbReference>
<dbReference type="InterPro" id="IPR010982">
    <property type="entry name" value="Lambda_DNA-bd_dom_sf"/>
</dbReference>
<dbReference type="Proteomes" id="UP000308978">
    <property type="component" value="Unassembled WGS sequence"/>
</dbReference>
<dbReference type="InterPro" id="IPR050807">
    <property type="entry name" value="TransReg_Diox_bact_type"/>
</dbReference>
<dbReference type="Pfam" id="PF01381">
    <property type="entry name" value="HTH_3"/>
    <property type="match status" value="1"/>
</dbReference>
<protein>
    <submittedName>
        <fullName evidence="3">Helix-turn-helix transcriptional regulator</fullName>
    </submittedName>
</protein>
<evidence type="ECO:0000259" key="2">
    <source>
        <dbReference type="PROSITE" id="PS50943"/>
    </source>
</evidence>
<dbReference type="GO" id="GO:0005829">
    <property type="term" value="C:cytosol"/>
    <property type="evidence" value="ECO:0007669"/>
    <property type="project" value="TreeGrafter"/>
</dbReference>
<keyword evidence="1" id="KW-0238">DNA-binding</keyword>
<dbReference type="PANTHER" id="PTHR46797:SF1">
    <property type="entry name" value="METHYLPHOSPHONATE SYNTHASE"/>
    <property type="match status" value="1"/>
</dbReference>
<dbReference type="CDD" id="cd00093">
    <property type="entry name" value="HTH_XRE"/>
    <property type="match status" value="1"/>
</dbReference>
<accession>A0A4S4G3M5</accession>
<name>A0A4S4G3M5_9ACTN</name>
<evidence type="ECO:0000313" key="4">
    <source>
        <dbReference type="Proteomes" id="UP000308978"/>
    </source>
</evidence>
<gene>
    <name evidence="3" type="ORF">E5986_03290</name>
</gene>
<organism evidence="3 4">
    <name type="scientific">Adlercreutzia caecimuris</name>
    <dbReference type="NCBI Taxonomy" id="671266"/>
    <lineage>
        <taxon>Bacteria</taxon>
        <taxon>Bacillati</taxon>
        <taxon>Actinomycetota</taxon>
        <taxon>Coriobacteriia</taxon>
        <taxon>Eggerthellales</taxon>
        <taxon>Eggerthellaceae</taxon>
        <taxon>Adlercreutzia</taxon>
    </lineage>
</organism>
<evidence type="ECO:0000256" key="1">
    <source>
        <dbReference type="ARBA" id="ARBA00023125"/>
    </source>
</evidence>
<dbReference type="PROSITE" id="PS50943">
    <property type="entry name" value="HTH_CROC1"/>
    <property type="match status" value="1"/>
</dbReference>
<proteinExistence type="predicted"/>
<dbReference type="AlphaFoldDB" id="A0A4S4G3M5"/>
<feature type="domain" description="HTH cro/C1-type" evidence="2">
    <location>
        <begin position="12"/>
        <end position="66"/>
    </location>
</feature>